<accession>A0ABP8GK50</accession>
<name>A0ABP8GK50_9BACT</name>
<evidence type="ECO:0000313" key="2">
    <source>
        <dbReference type="Proteomes" id="UP001501725"/>
    </source>
</evidence>
<reference evidence="2" key="1">
    <citation type="journal article" date="2019" name="Int. J. Syst. Evol. Microbiol.">
        <title>The Global Catalogue of Microorganisms (GCM) 10K type strain sequencing project: providing services to taxonomists for standard genome sequencing and annotation.</title>
        <authorList>
            <consortium name="The Broad Institute Genomics Platform"/>
            <consortium name="The Broad Institute Genome Sequencing Center for Infectious Disease"/>
            <person name="Wu L."/>
            <person name="Ma J."/>
        </authorList>
    </citation>
    <scope>NUCLEOTIDE SEQUENCE [LARGE SCALE GENOMIC DNA]</scope>
    <source>
        <strain evidence="2">JCM 17919</strain>
    </source>
</reference>
<evidence type="ECO:0008006" key="3">
    <source>
        <dbReference type="Google" id="ProtNLM"/>
    </source>
</evidence>
<organism evidence="1 2">
    <name type="scientific">Flaviaesturariibacter amylovorans</name>
    <dbReference type="NCBI Taxonomy" id="1084520"/>
    <lineage>
        <taxon>Bacteria</taxon>
        <taxon>Pseudomonadati</taxon>
        <taxon>Bacteroidota</taxon>
        <taxon>Chitinophagia</taxon>
        <taxon>Chitinophagales</taxon>
        <taxon>Chitinophagaceae</taxon>
        <taxon>Flaviaestuariibacter</taxon>
    </lineage>
</organism>
<dbReference type="EMBL" id="BAABGY010000006">
    <property type="protein sequence ID" value="GAA4325528.1"/>
    <property type="molecule type" value="Genomic_DNA"/>
</dbReference>
<gene>
    <name evidence="1" type="ORF">GCM10023184_13550</name>
</gene>
<protein>
    <recommendedName>
        <fullName evidence="3">Nuclear transport factor 2 family protein</fullName>
    </recommendedName>
</protein>
<evidence type="ECO:0000313" key="1">
    <source>
        <dbReference type="EMBL" id="GAA4325528.1"/>
    </source>
</evidence>
<dbReference type="Proteomes" id="UP001501725">
    <property type="component" value="Unassembled WGS sequence"/>
</dbReference>
<dbReference type="RefSeq" id="WP_345254511.1">
    <property type="nucleotide sequence ID" value="NZ_BAABGY010000006.1"/>
</dbReference>
<proteinExistence type="predicted"/>
<comment type="caution">
    <text evidence="1">The sequence shown here is derived from an EMBL/GenBank/DDBJ whole genome shotgun (WGS) entry which is preliminary data.</text>
</comment>
<keyword evidence="2" id="KW-1185">Reference proteome</keyword>
<sequence>MIFDQLSFHDAAILKVVEESSTQTLDFYLDFPLDWEQGIFEHRILRFRNAIYYAKQEIPFSGAPTILEIRESQLEKHVYRLADGTILTSQYKVEMETNCGRWTIEYDSAELLGP</sequence>